<name>A0A081KAF1_9GAMM</name>
<organism evidence="1 2">
    <name type="scientific">Endozoicomonas elysicola</name>
    <dbReference type="NCBI Taxonomy" id="305900"/>
    <lineage>
        <taxon>Bacteria</taxon>
        <taxon>Pseudomonadati</taxon>
        <taxon>Pseudomonadota</taxon>
        <taxon>Gammaproteobacteria</taxon>
        <taxon>Oceanospirillales</taxon>
        <taxon>Endozoicomonadaceae</taxon>
        <taxon>Endozoicomonas</taxon>
    </lineage>
</organism>
<sequence length="98" mass="10464">MDIIDNRFVEGVGAVGIVGLSRNSRNIKAGFSQKSRGRSQGVITESASLIGLPTTTMSIVTASEPSGRKIVKNCIKIGFCRLENSVGITKEVRRGRNA</sequence>
<reference evidence="1 2" key="1">
    <citation type="submission" date="2014-06" db="EMBL/GenBank/DDBJ databases">
        <title>Whole Genome Sequences of Three Symbiotic Endozoicomonas Bacteria.</title>
        <authorList>
            <person name="Neave M.J."/>
            <person name="Apprill A."/>
            <person name="Voolstra C.R."/>
        </authorList>
    </citation>
    <scope>NUCLEOTIDE SEQUENCE [LARGE SCALE GENOMIC DNA]</scope>
    <source>
        <strain evidence="1 2">DSM 22380</strain>
    </source>
</reference>
<comment type="caution">
    <text evidence="1">The sequence shown here is derived from an EMBL/GenBank/DDBJ whole genome shotgun (WGS) entry which is preliminary data.</text>
</comment>
<dbReference type="EMBL" id="JOJP01000001">
    <property type="protein sequence ID" value="KEI71127.1"/>
    <property type="molecule type" value="Genomic_DNA"/>
</dbReference>
<evidence type="ECO:0000313" key="1">
    <source>
        <dbReference type="EMBL" id="KEI71127.1"/>
    </source>
</evidence>
<gene>
    <name evidence="1" type="ORF">GV64_10545</name>
</gene>
<accession>A0A081KAF1</accession>
<dbReference type="Proteomes" id="UP000027997">
    <property type="component" value="Unassembled WGS sequence"/>
</dbReference>
<proteinExistence type="predicted"/>
<keyword evidence="2" id="KW-1185">Reference proteome</keyword>
<dbReference type="AlphaFoldDB" id="A0A081KAF1"/>
<protein>
    <submittedName>
        <fullName evidence="1">Uncharacterized protein</fullName>
    </submittedName>
</protein>
<evidence type="ECO:0000313" key="2">
    <source>
        <dbReference type="Proteomes" id="UP000027997"/>
    </source>
</evidence>